<evidence type="ECO:0000259" key="7">
    <source>
        <dbReference type="PROSITE" id="PS00716"/>
    </source>
</evidence>
<evidence type="ECO:0000313" key="8">
    <source>
        <dbReference type="EMBL" id="GER45477.1"/>
    </source>
</evidence>
<dbReference type="InterPro" id="IPR013325">
    <property type="entry name" value="RNA_pol_sigma_r2"/>
</dbReference>
<dbReference type="NCBIfam" id="TIGR02937">
    <property type="entry name" value="sigma70-ECF"/>
    <property type="match status" value="1"/>
</dbReference>
<keyword evidence="5" id="KW-0804">Transcription</keyword>
<comment type="caution">
    <text evidence="8">The sequence shown here is derived from an EMBL/GenBank/DDBJ whole genome shotgun (WGS) entry which is preliminary data.</text>
</comment>
<dbReference type="Proteomes" id="UP000325081">
    <property type="component" value="Unassembled WGS sequence"/>
</dbReference>
<proteinExistence type="inferred from homology"/>
<feature type="domain" description="RNA polymerase sigma-70" evidence="7">
    <location>
        <begin position="442"/>
        <end position="468"/>
    </location>
</feature>
<dbReference type="AlphaFoldDB" id="A0A5A7QM15"/>
<dbReference type="GO" id="GO:0003677">
    <property type="term" value="F:DNA binding"/>
    <property type="evidence" value="ECO:0007669"/>
    <property type="project" value="UniProtKB-KW"/>
</dbReference>
<evidence type="ECO:0000259" key="6">
    <source>
        <dbReference type="PROSITE" id="PS00715"/>
    </source>
</evidence>
<dbReference type="PANTHER" id="PTHR30603">
    <property type="entry name" value="RNA POLYMERASE SIGMA FACTOR RPO"/>
    <property type="match status" value="1"/>
</dbReference>
<dbReference type="PRINTS" id="PR00046">
    <property type="entry name" value="SIGMA70FCT"/>
</dbReference>
<dbReference type="InterPro" id="IPR000943">
    <property type="entry name" value="RNA_pol_sigma70"/>
</dbReference>
<dbReference type="Pfam" id="PF04545">
    <property type="entry name" value="Sigma70_r4"/>
    <property type="match status" value="1"/>
</dbReference>
<keyword evidence="2" id="KW-0805">Transcription regulation</keyword>
<dbReference type="InterPro" id="IPR007630">
    <property type="entry name" value="RNA_pol_sigma70_r4"/>
</dbReference>
<gene>
    <name evidence="8" type="ORF">STAS_22433</name>
</gene>
<accession>A0A5A7QM15</accession>
<dbReference type="InterPro" id="IPR036388">
    <property type="entry name" value="WH-like_DNA-bd_sf"/>
</dbReference>
<dbReference type="GO" id="GO:0016987">
    <property type="term" value="F:sigma factor activity"/>
    <property type="evidence" value="ECO:0007669"/>
    <property type="project" value="UniProtKB-KW"/>
</dbReference>
<dbReference type="PROSITE" id="PS00715">
    <property type="entry name" value="SIGMA70_1"/>
    <property type="match status" value="1"/>
</dbReference>
<comment type="similarity">
    <text evidence="1">Belongs to the sigma-70 factor family.</text>
</comment>
<dbReference type="Gene3D" id="1.10.10.10">
    <property type="entry name" value="Winged helix-like DNA-binding domain superfamily/Winged helix DNA-binding domain"/>
    <property type="match status" value="1"/>
</dbReference>
<dbReference type="EMBL" id="BKCP01007182">
    <property type="protein sequence ID" value="GER45477.1"/>
    <property type="molecule type" value="Genomic_DNA"/>
</dbReference>
<keyword evidence="3" id="KW-0731">Sigma factor</keyword>
<dbReference type="SUPFAM" id="SSF88659">
    <property type="entry name" value="Sigma3 and sigma4 domains of RNA polymerase sigma factors"/>
    <property type="match status" value="2"/>
</dbReference>
<dbReference type="Gene3D" id="1.20.120.1810">
    <property type="match status" value="1"/>
</dbReference>
<sequence length="485" mass="56200">MKTLYLYVYTVYSVYVSGFPPTLWENEYWATAACRYFSLASESIFSNSKNSTGVGADRAAALAREAFSACKEVASVAKYAELFAAHRDESFSKSLKAWVLRGLAGVPFQRTVRSTRLLERQSKKRVPKPKFELHETNYQKNSELHQSRKLYGGFDQKDPVTRFLSRPGARQLLTAQEESKLVEKIQELMQLNEVKSKLQTRFSREPTLLEWAEAVGISCHALLSRVQRGYISRDRLIFANFRLVVHIAKKYQGHGLSLQDLLQVGSMGLMRSLTKFKPHLGCRFNTYAYYWIKQSIMKSLYKDSRIIRLPGNVYGLLFKVNAAKKEIMRQGNFYPENEDLAALVGIPVDRLETILFYATRVPLSIERALWINKRITYQCLHVFRHFFQREISEYLLSNENPQVDLAKQMMRQHVRSLLSVLSSRERKIIEMRFGMEDGIQYNLAEIGDDFGVSRERIRQLEKRAMLKLKERFNSEELQAYAGILV</sequence>
<dbReference type="GO" id="GO:0006352">
    <property type="term" value="P:DNA-templated transcription initiation"/>
    <property type="evidence" value="ECO:0007669"/>
    <property type="project" value="InterPro"/>
</dbReference>
<name>A0A5A7QM15_STRAF</name>
<evidence type="ECO:0000256" key="3">
    <source>
        <dbReference type="ARBA" id="ARBA00023082"/>
    </source>
</evidence>
<dbReference type="InterPro" id="IPR007627">
    <property type="entry name" value="RNA_pol_sigma70_r2"/>
</dbReference>
<evidence type="ECO:0000313" key="9">
    <source>
        <dbReference type="Proteomes" id="UP000325081"/>
    </source>
</evidence>
<feature type="domain" description="RNA polymerase sigma-70" evidence="6">
    <location>
        <begin position="260"/>
        <end position="273"/>
    </location>
</feature>
<organism evidence="8 9">
    <name type="scientific">Striga asiatica</name>
    <name type="common">Asiatic witchweed</name>
    <name type="synonym">Buchnera asiatica</name>
    <dbReference type="NCBI Taxonomy" id="4170"/>
    <lineage>
        <taxon>Eukaryota</taxon>
        <taxon>Viridiplantae</taxon>
        <taxon>Streptophyta</taxon>
        <taxon>Embryophyta</taxon>
        <taxon>Tracheophyta</taxon>
        <taxon>Spermatophyta</taxon>
        <taxon>Magnoliopsida</taxon>
        <taxon>eudicotyledons</taxon>
        <taxon>Gunneridae</taxon>
        <taxon>Pentapetalae</taxon>
        <taxon>asterids</taxon>
        <taxon>lamiids</taxon>
        <taxon>Lamiales</taxon>
        <taxon>Orobanchaceae</taxon>
        <taxon>Buchnereae</taxon>
        <taxon>Striga</taxon>
    </lineage>
</organism>
<evidence type="ECO:0000256" key="4">
    <source>
        <dbReference type="ARBA" id="ARBA00023125"/>
    </source>
</evidence>
<dbReference type="PROSITE" id="PS00716">
    <property type="entry name" value="SIGMA70_2"/>
    <property type="match status" value="1"/>
</dbReference>
<dbReference type="CDD" id="cd06171">
    <property type="entry name" value="Sigma70_r4"/>
    <property type="match status" value="1"/>
</dbReference>
<keyword evidence="9" id="KW-1185">Reference proteome</keyword>
<dbReference type="OrthoDB" id="206108at2759"/>
<evidence type="ECO:0000256" key="5">
    <source>
        <dbReference type="ARBA" id="ARBA00023163"/>
    </source>
</evidence>
<dbReference type="Pfam" id="PF04542">
    <property type="entry name" value="Sigma70_r2"/>
    <property type="match status" value="1"/>
</dbReference>
<dbReference type="SUPFAM" id="SSF88946">
    <property type="entry name" value="Sigma2 domain of RNA polymerase sigma factors"/>
    <property type="match status" value="1"/>
</dbReference>
<dbReference type="InterPro" id="IPR013324">
    <property type="entry name" value="RNA_pol_sigma_r3/r4-like"/>
</dbReference>
<evidence type="ECO:0000256" key="2">
    <source>
        <dbReference type="ARBA" id="ARBA00023015"/>
    </source>
</evidence>
<dbReference type="PANTHER" id="PTHR30603:SF45">
    <property type="entry name" value="RNA POLYMERASE SIGMA FACTOR SIGF, CHLOROPLASTIC"/>
    <property type="match status" value="1"/>
</dbReference>
<dbReference type="InterPro" id="IPR050239">
    <property type="entry name" value="Sigma-70_RNA_pol_init_factors"/>
</dbReference>
<protein>
    <submittedName>
        <fullName evidence="8">RNA polymerase sigma factor rpoD</fullName>
    </submittedName>
</protein>
<reference evidence="9" key="1">
    <citation type="journal article" date="2019" name="Curr. Biol.">
        <title>Genome Sequence of Striga asiatica Provides Insight into the Evolution of Plant Parasitism.</title>
        <authorList>
            <person name="Yoshida S."/>
            <person name="Kim S."/>
            <person name="Wafula E.K."/>
            <person name="Tanskanen J."/>
            <person name="Kim Y.M."/>
            <person name="Honaas L."/>
            <person name="Yang Z."/>
            <person name="Spallek T."/>
            <person name="Conn C.E."/>
            <person name="Ichihashi Y."/>
            <person name="Cheong K."/>
            <person name="Cui S."/>
            <person name="Der J.P."/>
            <person name="Gundlach H."/>
            <person name="Jiao Y."/>
            <person name="Hori C."/>
            <person name="Ishida J.K."/>
            <person name="Kasahara H."/>
            <person name="Kiba T."/>
            <person name="Kim M.S."/>
            <person name="Koo N."/>
            <person name="Laohavisit A."/>
            <person name="Lee Y.H."/>
            <person name="Lumba S."/>
            <person name="McCourt P."/>
            <person name="Mortimer J.C."/>
            <person name="Mutuku J.M."/>
            <person name="Nomura T."/>
            <person name="Sasaki-Sekimoto Y."/>
            <person name="Seto Y."/>
            <person name="Wang Y."/>
            <person name="Wakatake T."/>
            <person name="Sakakibara H."/>
            <person name="Demura T."/>
            <person name="Yamaguchi S."/>
            <person name="Yoneyama K."/>
            <person name="Manabe R.I."/>
            <person name="Nelson D.C."/>
            <person name="Schulman A.H."/>
            <person name="Timko M.P."/>
            <person name="dePamphilis C.W."/>
            <person name="Choi D."/>
            <person name="Shirasu K."/>
        </authorList>
    </citation>
    <scope>NUCLEOTIDE SEQUENCE [LARGE SCALE GENOMIC DNA]</scope>
    <source>
        <strain evidence="9">cv. UVA1</strain>
    </source>
</reference>
<dbReference type="InterPro" id="IPR014284">
    <property type="entry name" value="RNA_pol_sigma-70_dom"/>
</dbReference>
<keyword evidence="4" id="KW-0238">DNA-binding</keyword>
<evidence type="ECO:0000256" key="1">
    <source>
        <dbReference type="ARBA" id="ARBA00007788"/>
    </source>
</evidence>